<evidence type="ECO:0000256" key="9">
    <source>
        <dbReference type="ARBA" id="ARBA00023173"/>
    </source>
</evidence>
<keyword evidence="3 13" id="KW-0813">Transport</keyword>
<dbReference type="WBParaSite" id="SMUV_0000532201-mRNA-1">
    <property type="protein sequence ID" value="SMUV_0000532201-mRNA-1"/>
    <property type="gene ID" value="SMUV_0000532201"/>
</dbReference>
<evidence type="ECO:0000256" key="3">
    <source>
        <dbReference type="ARBA" id="ARBA00022448"/>
    </source>
</evidence>
<evidence type="ECO:0000313" key="15">
    <source>
        <dbReference type="Proteomes" id="UP000046393"/>
    </source>
</evidence>
<evidence type="ECO:0000256" key="2">
    <source>
        <dbReference type="ARBA" id="ARBA00009849"/>
    </source>
</evidence>
<organism evidence="15 16">
    <name type="scientific">Syphacia muris</name>
    <dbReference type="NCBI Taxonomy" id="451379"/>
    <lineage>
        <taxon>Eukaryota</taxon>
        <taxon>Metazoa</taxon>
        <taxon>Ecdysozoa</taxon>
        <taxon>Nematoda</taxon>
        <taxon>Chromadorea</taxon>
        <taxon>Rhabditida</taxon>
        <taxon>Spirurina</taxon>
        <taxon>Oxyuridomorpha</taxon>
        <taxon>Oxyuroidea</taxon>
        <taxon>Oxyuridae</taxon>
        <taxon>Syphacia</taxon>
    </lineage>
</organism>
<evidence type="ECO:0000256" key="5">
    <source>
        <dbReference type="ARBA" id="ARBA00022692"/>
    </source>
</evidence>
<dbReference type="GO" id="GO:0072320">
    <property type="term" value="F:volume-sensitive chloride channel activity"/>
    <property type="evidence" value="ECO:0007669"/>
    <property type="project" value="TreeGrafter"/>
</dbReference>
<keyword evidence="7 13" id="KW-0406">Ion transport</keyword>
<comment type="subcellular location">
    <subcellularLocation>
        <location evidence="1 13">Cell membrane</location>
        <topology evidence="1 13">Multi-pass membrane protein</topology>
    </subcellularLocation>
</comment>
<keyword evidence="5 13" id="KW-0812">Transmembrane</keyword>
<feature type="transmembrane region" description="Helical" evidence="13">
    <location>
        <begin position="35"/>
        <end position="63"/>
    </location>
</feature>
<dbReference type="AlphaFoldDB" id="A0A0N5ALB1"/>
<dbReference type="STRING" id="451379.A0A0N5ALB1"/>
<evidence type="ECO:0000256" key="10">
    <source>
        <dbReference type="ARBA" id="ARBA00023180"/>
    </source>
</evidence>
<keyword evidence="8 13" id="KW-0472">Membrane</keyword>
<dbReference type="GO" id="GO:0034707">
    <property type="term" value="C:chloride channel complex"/>
    <property type="evidence" value="ECO:0007669"/>
    <property type="project" value="UniProtKB-UniRule"/>
</dbReference>
<dbReference type="Proteomes" id="UP000046393">
    <property type="component" value="Unplaced"/>
</dbReference>
<feature type="region of interest" description="Disordered" evidence="14">
    <location>
        <begin position="502"/>
        <end position="550"/>
    </location>
</feature>
<dbReference type="Pfam" id="PF04906">
    <property type="entry name" value="Tweety"/>
    <property type="match status" value="1"/>
</dbReference>
<feature type="transmembrane region" description="Helical" evidence="13">
    <location>
        <begin position="212"/>
        <end position="235"/>
    </location>
</feature>
<dbReference type="InterPro" id="IPR006990">
    <property type="entry name" value="Tweety"/>
</dbReference>
<evidence type="ECO:0000256" key="14">
    <source>
        <dbReference type="SAM" id="MobiDB-lite"/>
    </source>
</evidence>
<evidence type="ECO:0000256" key="12">
    <source>
        <dbReference type="ARBA" id="ARBA00023303"/>
    </source>
</evidence>
<evidence type="ECO:0000256" key="8">
    <source>
        <dbReference type="ARBA" id="ARBA00023136"/>
    </source>
</evidence>
<feature type="compositionally biased region" description="Polar residues" evidence="14">
    <location>
        <begin position="522"/>
        <end position="533"/>
    </location>
</feature>
<keyword evidence="10" id="KW-0325">Glycoprotein</keyword>
<evidence type="ECO:0000256" key="1">
    <source>
        <dbReference type="ARBA" id="ARBA00004651"/>
    </source>
</evidence>
<dbReference type="GO" id="GO:0005229">
    <property type="term" value="F:intracellularly calcium-gated chloride channel activity"/>
    <property type="evidence" value="ECO:0007669"/>
    <property type="project" value="TreeGrafter"/>
</dbReference>
<keyword evidence="9 13" id="KW-0869">Chloride channel</keyword>
<keyword evidence="15" id="KW-1185">Reference proteome</keyword>
<feature type="transmembrane region" description="Helical" evidence="13">
    <location>
        <begin position="84"/>
        <end position="103"/>
    </location>
</feature>
<evidence type="ECO:0000256" key="4">
    <source>
        <dbReference type="ARBA" id="ARBA00022475"/>
    </source>
</evidence>
<dbReference type="PANTHER" id="PTHR12424:SF8">
    <property type="entry name" value="PROTEIN TWEETY"/>
    <property type="match status" value="1"/>
</dbReference>
<evidence type="ECO:0000256" key="7">
    <source>
        <dbReference type="ARBA" id="ARBA00023065"/>
    </source>
</evidence>
<evidence type="ECO:0000256" key="11">
    <source>
        <dbReference type="ARBA" id="ARBA00023214"/>
    </source>
</evidence>
<accession>A0A0N5ALB1</accession>
<dbReference type="PANTHER" id="PTHR12424">
    <property type="entry name" value="TWEETY-RELATED"/>
    <property type="match status" value="1"/>
</dbReference>
<name>A0A0N5ALB1_9BILA</name>
<protein>
    <recommendedName>
        <fullName evidence="13">Protein tweety homolog</fullName>
    </recommendedName>
</protein>
<evidence type="ECO:0000256" key="13">
    <source>
        <dbReference type="RuleBase" id="RU361114"/>
    </source>
</evidence>
<reference evidence="16" key="1">
    <citation type="submission" date="2017-02" db="UniProtKB">
        <authorList>
            <consortium name="WormBaseParasite"/>
        </authorList>
    </citation>
    <scope>IDENTIFICATION</scope>
</reference>
<keyword evidence="12 13" id="KW-0407">Ion channel</keyword>
<dbReference type="GO" id="GO:0005886">
    <property type="term" value="C:plasma membrane"/>
    <property type="evidence" value="ECO:0007669"/>
    <property type="project" value="UniProtKB-SubCell"/>
</dbReference>
<keyword evidence="6 13" id="KW-1133">Transmembrane helix</keyword>
<sequence>MTLQFFTKLFHSIPHFTFSLKKAQPLFALDLKGDYIQSLLVLLVIALLIGALLLLTIIITWICQCCTQRDPAVKSRRHVQQISTVLFVISIICFFALGISLFANEHINRGVTSSVAGLGYVTDNFHLAYLQCNTLNDTFINATGHLRELSGKINADERIKDKEQLTSTLSEIVTKVSLLSVKLDDVTKILSNVVFLDQAKQFGGTAEFERQVWALLVTLLSIMLIVLFVGVIAFCRQSKKGAVMFSGLGFAIFIVGWLLLAIVFPIAVSWADFCLEGGTFVKSKLSSGMIETLNFYETCETLQSHDNTPAIMKLNEITVGLSEVQKQTSNVDLTLHKIFNDTEHENTSLVLDDFTRSFKSAGALDNQVACYRFHNDVNGMKHGFCESGMFGSALIVISLLVLEFFMFVLLLIVSKSWYLFKKLPSDYVEVDDEDPFFPRGNDSTIPVDIYGTHVYNPRTRYANSLDRTEPSTGTTIVAGMPNGSTSTQPSASTALLTGEGDWQRATAPPSNPALFSTPPAVGTNSMARSTYTARNDDASRYRNYQEQFDV</sequence>
<keyword evidence="4" id="KW-1003">Cell membrane</keyword>
<evidence type="ECO:0000256" key="6">
    <source>
        <dbReference type="ARBA" id="ARBA00022989"/>
    </source>
</evidence>
<keyword evidence="11 13" id="KW-0868">Chloride</keyword>
<feature type="transmembrane region" description="Helical" evidence="13">
    <location>
        <begin position="389"/>
        <end position="413"/>
    </location>
</feature>
<evidence type="ECO:0000313" key="16">
    <source>
        <dbReference type="WBParaSite" id="SMUV_0000532201-mRNA-1"/>
    </source>
</evidence>
<feature type="transmembrane region" description="Helical" evidence="13">
    <location>
        <begin position="247"/>
        <end position="271"/>
    </location>
</feature>
<comment type="function">
    <text evidence="13">Probable chloride channel.</text>
</comment>
<comment type="similarity">
    <text evidence="2 13">Belongs to the tweety family.</text>
</comment>
<proteinExistence type="inferred from homology"/>